<dbReference type="Proteomes" id="UP001597319">
    <property type="component" value="Unassembled WGS sequence"/>
</dbReference>
<feature type="signal peptide" evidence="1">
    <location>
        <begin position="1"/>
        <end position="20"/>
    </location>
</feature>
<evidence type="ECO:0000313" key="2">
    <source>
        <dbReference type="EMBL" id="MFD2563710.1"/>
    </source>
</evidence>
<proteinExistence type="predicted"/>
<keyword evidence="3" id="KW-1185">Reference proteome</keyword>
<reference evidence="3" key="1">
    <citation type="journal article" date="2019" name="Int. J. Syst. Evol. Microbiol.">
        <title>The Global Catalogue of Microorganisms (GCM) 10K type strain sequencing project: providing services to taxonomists for standard genome sequencing and annotation.</title>
        <authorList>
            <consortium name="The Broad Institute Genomics Platform"/>
            <consortium name="The Broad Institute Genome Sequencing Center for Infectious Disease"/>
            <person name="Wu L."/>
            <person name="Ma J."/>
        </authorList>
    </citation>
    <scope>NUCLEOTIDE SEQUENCE [LARGE SCALE GENOMIC DNA]</scope>
    <source>
        <strain evidence="3">KCTC 52274</strain>
    </source>
</reference>
<evidence type="ECO:0000313" key="3">
    <source>
        <dbReference type="Proteomes" id="UP001597319"/>
    </source>
</evidence>
<organism evidence="2 3">
    <name type="scientific">Aquimarina rubra</name>
    <dbReference type="NCBI Taxonomy" id="1920033"/>
    <lineage>
        <taxon>Bacteria</taxon>
        <taxon>Pseudomonadati</taxon>
        <taxon>Bacteroidota</taxon>
        <taxon>Flavobacteriia</taxon>
        <taxon>Flavobacteriales</taxon>
        <taxon>Flavobacteriaceae</taxon>
        <taxon>Aquimarina</taxon>
    </lineage>
</organism>
<dbReference type="InterPro" id="IPR015915">
    <property type="entry name" value="Kelch-typ_b-propeller"/>
</dbReference>
<dbReference type="RefSeq" id="WP_378293372.1">
    <property type="nucleotide sequence ID" value="NZ_JBHULE010000019.1"/>
</dbReference>
<dbReference type="PROSITE" id="PS51257">
    <property type="entry name" value="PROKAR_LIPOPROTEIN"/>
    <property type="match status" value="1"/>
</dbReference>
<dbReference type="SUPFAM" id="SSF117281">
    <property type="entry name" value="Kelch motif"/>
    <property type="match status" value="1"/>
</dbReference>
<protein>
    <submittedName>
        <fullName evidence="2">Kelch repeat-containing protein</fullName>
    </submittedName>
</protein>
<sequence length="491" mass="54847">MNKFLFYLNLFLIVFMISCGSDDDVNPTDETINIDETIEILTNNSQKSWRIEKAILTNSSNAQGLDISDVFNMDDDVFVFSTESVDNPNLAGENGSVIWKQREGVNWEATSIDEVYMDFYEKQELIGFKITEESTFKGFDGLFDFSIVDENTITGKIKVSATAELDITLVPLLEMELPIIPTSINFIEIATLQFDAGSSSSILGVEGSNELNSLFIVKRGMSDIANPNGCDYILEEIGKYNVSTNTFESTSFCAGNNFSTKEPEIINGKLIVASSDANNVYDIDLSSDPKLVRHDKTLTRHGTASLQDDVYVIGSRLNPLDDGEPSNKLYTFNTITEDFTVFGELPIAKSRADVEIVDDKLYIFGGTEEFQSTVATNDILIYDFDTTTWETKSMTKAVDDTFTAKYKNLIFVGGNIFIYDTNGGLQRKEPFIGVFNTLDSSFNEVAFDFDSPLYADGQFRQLTVLNNKLYVIFDAESMFGGTFKIYEAELD</sequence>
<dbReference type="EMBL" id="JBHULE010000019">
    <property type="protein sequence ID" value="MFD2563710.1"/>
    <property type="molecule type" value="Genomic_DNA"/>
</dbReference>
<dbReference type="Pfam" id="PF01344">
    <property type="entry name" value="Kelch_1"/>
    <property type="match status" value="1"/>
</dbReference>
<keyword evidence="1" id="KW-0732">Signal</keyword>
<dbReference type="Gene3D" id="2.120.10.80">
    <property type="entry name" value="Kelch-type beta propeller"/>
    <property type="match status" value="1"/>
</dbReference>
<name>A0ABW5LGJ2_9FLAO</name>
<evidence type="ECO:0000256" key="1">
    <source>
        <dbReference type="SAM" id="SignalP"/>
    </source>
</evidence>
<accession>A0ABW5LGJ2</accession>
<comment type="caution">
    <text evidence="2">The sequence shown here is derived from an EMBL/GenBank/DDBJ whole genome shotgun (WGS) entry which is preliminary data.</text>
</comment>
<gene>
    <name evidence="2" type="ORF">ACFSR1_13600</name>
</gene>
<dbReference type="InterPro" id="IPR006652">
    <property type="entry name" value="Kelch_1"/>
</dbReference>
<feature type="chain" id="PRO_5046873595" evidence="1">
    <location>
        <begin position="21"/>
        <end position="491"/>
    </location>
</feature>